<evidence type="ECO:0000313" key="1">
    <source>
        <dbReference type="EMBL" id="SVC06669.1"/>
    </source>
</evidence>
<name>A0A382J4Y0_9ZZZZ</name>
<reference evidence="1" key="1">
    <citation type="submission" date="2018-05" db="EMBL/GenBank/DDBJ databases">
        <authorList>
            <person name="Lanie J.A."/>
            <person name="Ng W.-L."/>
            <person name="Kazmierczak K.M."/>
            <person name="Andrzejewski T.M."/>
            <person name="Davidsen T.M."/>
            <person name="Wayne K.J."/>
            <person name="Tettelin H."/>
            <person name="Glass J.I."/>
            <person name="Rusch D."/>
            <person name="Podicherti R."/>
            <person name="Tsui H.-C.T."/>
            <person name="Winkler M.E."/>
        </authorList>
    </citation>
    <scope>NUCLEOTIDE SEQUENCE</scope>
</reference>
<organism evidence="1">
    <name type="scientific">marine metagenome</name>
    <dbReference type="NCBI Taxonomy" id="408172"/>
    <lineage>
        <taxon>unclassified sequences</taxon>
        <taxon>metagenomes</taxon>
        <taxon>ecological metagenomes</taxon>
    </lineage>
</organism>
<dbReference type="AlphaFoldDB" id="A0A382J4Y0"/>
<gene>
    <name evidence="1" type="ORF">METZ01_LOCUS259523</name>
</gene>
<evidence type="ECO:0008006" key="2">
    <source>
        <dbReference type="Google" id="ProtNLM"/>
    </source>
</evidence>
<dbReference type="EMBL" id="UINC01071622">
    <property type="protein sequence ID" value="SVC06669.1"/>
    <property type="molecule type" value="Genomic_DNA"/>
</dbReference>
<sequence length="140" mass="15126">MRLATTLFVLVMASFMWLSPGTTSAASLSLELNKVENGTDSCTATVLISNRLGRSLDRFRLDLVLFDSKGVIFERLLVDLAPLPHDRTTIAGFPLLATKCSNVSRILVKDVPACRAKGGGDMDCLSSLRVKSRAAIQIGK</sequence>
<protein>
    <recommendedName>
        <fullName evidence="2">Tat pathway signal sequence domain protein</fullName>
    </recommendedName>
</protein>
<proteinExistence type="predicted"/>
<accession>A0A382J4Y0</accession>